<feature type="transmembrane region" description="Helical" evidence="8">
    <location>
        <begin position="313"/>
        <end position="338"/>
    </location>
</feature>
<feature type="transmembrane region" description="Helical" evidence="8">
    <location>
        <begin position="131"/>
        <end position="153"/>
    </location>
</feature>
<gene>
    <name evidence="10" type="ORF">P378_01775</name>
</gene>
<evidence type="ECO:0000256" key="2">
    <source>
        <dbReference type="ARBA" id="ARBA00009843"/>
    </source>
</evidence>
<feature type="transmembrane region" description="Helical" evidence="8">
    <location>
        <begin position="56"/>
        <end position="74"/>
    </location>
</feature>
<evidence type="ECO:0000313" key="11">
    <source>
        <dbReference type="Proteomes" id="UP000222564"/>
    </source>
</evidence>
<evidence type="ECO:0000259" key="9">
    <source>
        <dbReference type="Pfam" id="PF03600"/>
    </source>
</evidence>
<protein>
    <submittedName>
        <fullName evidence="10">Membrane protein</fullName>
    </submittedName>
</protein>
<evidence type="ECO:0000256" key="5">
    <source>
        <dbReference type="ARBA" id="ARBA00022692"/>
    </source>
</evidence>
<dbReference type="EMBL" id="AWQQ01000015">
    <property type="protein sequence ID" value="PHJ39721.1"/>
    <property type="molecule type" value="Genomic_DNA"/>
</dbReference>
<keyword evidence="3" id="KW-0813">Transport</keyword>
<dbReference type="InterPro" id="IPR000802">
    <property type="entry name" value="Arsenical_pump_ArsB"/>
</dbReference>
<feature type="transmembrane region" description="Helical" evidence="8">
    <location>
        <begin position="358"/>
        <end position="383"/>
    </location>
</feature>
<dbReference type="InterPro" id="IPR051475">
    <property type="entry name" value="Diverse_Ion_Transporter"/>
</dbReference>
<dbReference type="OrthoDB" id="9765532at2"/>
<dbReference type="GO" id="GO:0015105">
    <property type="term" value="F:arsenite transmembrane transporter activity"/>
    <property type="evidence" value="ECO:0007669"/>
    <property type="project" value="InterPro"/>
</dbReference>
<keyword evidence="11" id="KW-1185">Reference proteome</keyword>
<feature type="transmembrane region" description="Helical" evidence="8">
    <location>
        <begin position="279"/>
        <end position="301"/>
    </location>
</feature>
<evidence type="ECO:0000256" key="6">
    <source>
        <dbReference type="ARBA" id="ARBA00022989"/>
    </source>
</evidence>
<dbReference type="AlphaFoldDB" id="A0A2C6L4B2"/>
<evidence type="ECO:0000256" key="7">
    <source>
        <dbReference type="ARBA" id="ARBA00023136"/>
    </source>
</evidence>
<feature type="transmembrane region" description="Helical" evidence="8">
    <location>
        <begin position="94"/>
        <end position="119"/>
    </location>
</feature>
<feature type="transmembrane region" description="Helical" evidence="8">
    <location>
        <begin position="173"/>
        <end position="195"/>
    </location>
</feature>
<dbReference type="CDD" id="cd01116">
    <property type="entry name" value="P_permease"/>
    <property type="match status" value="1"/>
</dbReference>
<feature type="transmembrane region" description="Helical" evidence="8">
    <location>
        <begin position="27"/>
        <end position="44"/>
    </location>
</feature>
<comment type="subcellular location">
    <subcellularLocation>
        <location evidence="1">Cell membrane</location>
        <topology evidence="1">Multi-pass membrane protein</topology>
    </subcellularLocation>
</comment>
<keyword evidence="4" id="KW-1003">Cell membrane</keyword>
<reference evidence="10 11" key="1">
    <citation type="submission" date="2013-09" db="EMBL/GenBank/DDBJ databases">
        <title>Biodegradation of hydrocarbons in the deep terrestrial subsurface : characterization of a microbial consortium composed of two Desulfotomaculum species originating from a deep geological formation.</title>
        <authorList>
            <person name="Aullo T."/>
            <person name="Berlendis S."/>
            <person name="Lascourreges J.-F."/>
            <person name="Dessort D."/>
            <person name="Saint-Laurent S."/>
            <person name="Schraauwers B."/>
            <person name="Mas J."/>
            <person name="Magot M."/>
            <person name="Ranchou-Peyruse A."/>
        </authorList>
    </citation>
    <scope>NUCLEOTIDE SEQUENCE [LARGE SCALE GENOMIC DNA]</scope>
    <source>
        <strain evidence="10 11">Bs107</strain>
    </source>
</reference>
<dbReference type="InterPro" id="IPR004680">
    <property type="entry name" value="Cit_transptr-like_dom"/>
</dbReference>
<comment type="similarity">
    <text evidence="2">Belongs to the CitM (TC 2.A.11) transporter family.</text>
</comment>
<evidence type="ECO:0000256" key="4">
    <source>
        <dbReference type="ARBA" id="ARBA00022475"/>
    </source>
</evidence>
<dbReference type="GO" id="GO:0005886">
    <property type="term" value="C:plasma membrane"/>
    <property type="evidence" value="ECO:0007669"/>
    <property type="project" value="UniProtKB-SubCell"/>
</dbReference>
<evidence type="ECO:0000256" key="1">
    <source>
        <dbReference type="ARBA" id="ARBA00004651"/>
    </source>
</evidence>
<sequence length="425" mass="45937">MENQFILASIIFIITYAFIVSEKLPRTVIALAGAVTVLFTGLVTQEKAIHYIDWNTIGLLVGMMIIVNITRRTGVFEYLALKSAVAVKGDPLKLLVLLAIITAIASALLDNVTTVLLMVPVTFSICRQLQVNVIPFLVTQIMSSNIGGTATLIGDPPNIMISGPAGLSFMEFIYNLAPVAIVVFIITIAILRLIYRKEMKADPKLMAEIAALNPEDEIRDPKLLKKCLLALSLTIAGFALHSIFHLPTATIALGGAVFLLLLTREEPEHVLETVEWSTIFFFVGLFIVVGGLEEAGVIHWIAESALHLTGGEILPTGLLILWLSAIASSFVDNIPFVATMIPLLQQMGQMGGITNLDPLWWSLALGACLGGNGTLVGAAANVIVAGMAEKRGTPLSFLGFMKIAFPLMILSIVISTVYLWLFILR</sequence>
<dbReference type="Pfam" id="PF03600">
    <property type="entry name" value="CitMHS"/>
    <property type="match status" value="1"/>
</dbReference>
<accession>A0A2C6L4B2</accession>
<keyword evidence="7 8" id="KW-0472">Membrane</keyword>
<evidence type="ECO:0000313" key="10">
    <source>
        <dbReference type="EMBL" id="PHJ39721.1"/>
    </source>
</evidence>
<feature type="transmembrane region" description="Helical" evidence="8">
    <location>
        <begin position="5"/>
        <end position="21"/>
    </location>
</feature>
<dbReference type="PANTHER" id="PTHR43568:SF1">
    <property type="entry name" value="P PROTEIN"/>
    <property type="match status" value="1"/>
</dbReference>
<evidence type="ECO:0000256" key="3">
    <source>
        <dbReference type="ARBA" id="ARBA00022448"/>
    </source>
</evidence>
<dbReference type="RefSeq" id="WP_099082037.1">
    <property type="nucleotide sequence ID" value="NZ_AWQQ01000015.1"/>
</dbReference>
<dbReference type="PRINTS" id="PR00758">
    <property type="entry name" value="ARSENICPUMP"/>
</dbReference>
<feature type="transmembrane region" description="Helical" evidence="8">
    <location>
        <begin position="228"/>
        <end position="259"/>
    </location>
</feature>
<proteinExistence type="inferred from homology"/>
<keyword evidence="5 8" id="KW-0812">Transmembrane</keyword>
<organism evidence="10 11">
    <name type="scientific">Desulforamulus profundi</name>
    <dbReference type="NCBI Taxonomy" id="1383067"/>
    <lineage>
        <taxon>Bacteria</taxon>
        <taxon>Bacillati</taxon>
        <taxon>Bacillota</taxon>
        <taxon>Clostridia</taxon>
        <taxon>Eubacteriales</taxon>
        <taxon>Peptococcaceae</taxon>
        <taxon>Desulforamulus</taxon>
    </lineage>
</organism>
<evidence type="ECO:0000256" key="8">
    <source>
        <dbReference type="SAM" id="Phobius"/>
    </source>
</evidence>
<feature type="domain" description="Citrate transporter-like" evidence="9">
    <location>
        <begin position="16"/>
        <end position="366"/>
    </location>
</feature>
<dbReference type="Proteomes" id="UP000222564">
    <property type="component" value="Unassembled WGS sequence"/>
</dbReference>
<feature type="transmembrane region" description="Helical" evidence="8">
    <location>
        <begin position="403"/>
        <end position="423"/>
    </location>
</feature>
<comment type="caution">
    <text evidence="10">The sequence shown here is derived from an EMBL/GenBank/DDBJ whole genome shotgun (WGS) entry which is preliminary data.</text>
</comment>
<name>A0A2C6L4B2_9FIRM</name>
<keyword evidence="6 8" id="KW-1133">Transmembrane helix</keyword>
<dbReference type="PANTHER" id="PTHR43568">
    <property type="entry name" value="P PROTEIN"/>
    <property type="match status" value="1"/>
</dbReference>